<evidence type="ECO:0000259" key="2">
    <source>
        <dbReference type="PROSITE" id="PS50975"/>
    </source>
</evidence>
<keyword evidence="1" id="KW-0067">ATP-binding</keyword>
<dbReference type="GO" id="GO:0005524">
    <property type="term" value="F:ATP binding"/>
    <property type="evidence" value="ECO:0007669"/>
    <property type="project" value="UniProtKB-UniRule"/>
</dbReference>
<accession>A0A1M4WV21</accession>
<keyword evidence="1" id="KW-0547">Nucleotide-binding</keyword>
<evidence type="ECO:0000256" key="1">
    <source>
        <dbReference type="PROSITE-ProRule" id="PRU00409"/>
    </source>
</evidence>
<proteinExistence type="predicted"/>
<organism evidence="3 4">
    <name type="scientific">Flavisolibacter ginsengisoli DSM 18119</name>
    <dbReference type="NCBI Taxonomy" id="1121884"/>
    <lineage>
        <taxon>Bacteria</taxon>
        <taxon>Pseudomonadati</taxon>
        <taxon>Bacteroidota</taxon>
        <taxon>Chitinophagia</taxon>
        <taxon>Chitinophagales</taxon>
        <taxon>Chitinophagaceae</taxon>
        <taxon>Flavisolibacter</taxon>
    </lineage>
</organism>
<evidence type="ECO:0000313" key="4">
    <source>
        <dbReference type="Proteomes" id="UP000184048"/>
    </source>
</evidence>
<keyword evidence="4" id="KW-1185">Reference proteome</keyword>
<dbReference type="OrthoDB" id="9803907at2"/>
<dbReference type="Pfam" id="PF15632">
    <property type="entry name" value="ATPgrasp_Ter"/>
    <property type="match status" value="1"/>
</dbReference>
<reference evidence="3 4" key="1">
    <citation type="submission" date="2016-11" db="EMBL/GenBank/DDBJ databases">
        <authorList>
            <person name="Jaros S."/>
            <person name="Januszkiewicz K."/>
            <person name="Wedrychowicz H."/>
        </authorList>
    </citation>
    <scope>NUCLEOTIDE SEQUENCE [LARGE SCALE GENOMIC DNA]</scope>
    <source>
        <strain evidence="3 4">DSM 18119</strain>
    </source>
</reference>
<evidence type="ECO:0000313" key="3">
    <source>
        <dbReference type="EMBL" id="SHE85084.1"/>
    </source>
</evidence>
<dbReference type="Proteomes" id="UP000184048">
    <property type="component" value="Unassembled WGS sequence"/>
</dbReference>
<protein>
    <submittedName>
        <fullName evidence="3">Carbamoyl-phosphate synthase large subunit</fullName>
    </submittedName>
</protein>
<dbReference type="InterPro" id="IPR011761">
    <property type="entry name" value="ATP-grasp"/>
</dbReference>
<dbReference type="STRING" id="1121884.SAMN02745131_01233"/>
<dbReference type="PROSITE" id="PS50975">
    <property type="entry name" value="ATP_GRASP"/>
    <property type="match status" value="1"/>
</dbReference>
<dbReference type="SUPFAM" id="SSF56059">
    <property type="entry name" value="Glutathione synthetase ATP-binding domain-like"/>
    <property type="match status" value="1"/>
</dbReference>
<dbReference type="AlphaFoldDB" id="A0A1M4WV21"/>
<feature type="domain" description="ATP-grasp" evidence="2">
    <location>
        <begin position="121"/>
        <end position="320"/>
    </location>
</feature>
<dbReference type="GO" id="GO:0046872">
    <property type="term" value="F:metal ion binding"/>
    <property type="evidence" value="ECO:0007669"/>
    <property type="project" value="InterPro"/>
</dbReference>
<dbReference type="InterPro" id="IPR048764">
    <property type="entry name" value="PylC_N"/>
</dbReference>
<name>A0A1M4WV21_9BACT</name>
<gene>
    <name evidence="3" type="ORF">SAMN02745131_01233</name>
</gene>
<dbReference type="Gene3D" id="3.40.50.20">
    <property type="match status" value="1"/>
</dbReference>
<dbReference type="Pfam" id="PF21360">
    <property type="entry name" value="PylC-like_N"/>
    <property type="match status" value="1"/>
</dbReference>
<dbReference type="RefSeq" id="WP_072834461.1">
    <property type="nucleotide sequence ID" value="NZ_FQUU01000004.1"/>
</dbReference>
<dbReference type="Gene3D" id="3.30.470.20">
    <property type="entry name" value="ATP-grasp fold, B domain"/>
    <property type="match status" value="1"/>
</dbReference>
<sequence>MPAKALNVLMTGAGAPGAPGIIKCLLSDPSINLLVADADPNAIGRYLHHQFIQVPMADDPQYTDKLLEICHDQKIDILLPLVTKELFPLSINKQAFELQGTKVLVSSAEAIRSSNDKSACYRFLQTKGFELPGFHIARTTEEFIHAAYELGHPQRSFCFKPSLSNGSRGFRVVSDSINESDELFKNKPFTVFITYAHALKILSSQAFPELLVTEYLPAEEYSIDCLAQNGEAKLIVPRLRTKMINGISVQGQFVNDNDIIDYCKRLISLIGLHGNIGIQLKRSASGKPLLVEVNPRVQGTIVAALGAGVNLPLLAIKQEMGLDIDPSELNVKWGTRFSRYWTEVFY</sequence>
<dbReference type="EMBL" id="FQUU01000004">
    <property type="protein sequence ID" value="SHE85084.1"/>
    <property type="molecule type" value="Genomic_DNA"/>
</dbReference>